<keyword evidence="6 8" id="KW-0378">Hydrolase</keyword>
<accession>A0A8T0D919</accession>
<dbReference type="InterPro" id="IPR011992">
    <property type="entry name" value="EF-hand-dom_pair"/>
</dbReference>
<dbReference type="AlphaFoldDB" id="A0A8T0D919"/>
<dbReference type="SUPFAM" id="SSF47473">
    <property type="entry name" value="EF-hand"/>
    <property type="match status" value="1"/>
</dbReference>
<comment type="caution">
    <text evidence="10">The sequence shown here is derived from an EMBL/GenBank/DDBJ whole genome shotgun (WGS) entry which is preliminary data.</text>
</comment>
<evidence type="ECO:0000256" key="6">
    <source>
        <dbReference type="ARBA" id="ARBA00022801"/>
    </source>
</evidence>
<keyword evidence="7 8" id="KW-0788">Thiol protease</keyword>
<evidence type="ECO:0000256" key="3">
    <source>
        <dbReference type="ARBA" id="ARBA00011074"/>
    </source>
</evidence>
<sequence length="444" mass="49994">MSCPSPTELSELNKRIWGRAETDPEIFRRWCQGFYFSSAEPTALIQDGGGPCAILAPVQAVILRDLLFSKKQSLTDLDGGIDSSDLLIGAILDIMVLVKCDSEATNWKWIYWSYADSDQSVIADEPPEPDRFFRGLKTIEADSAEELHGIIMSLATELQSPYAVLCFLYSILFTYGLSALRKSMADETEPLIDPVHGHASQCLINLLITGQVTPYLFDRERTVSGIQLTGIMKQPRTGFLTLFEALHYCESGWYLKNPSYPVWILGSETHLTVLASPDLSLVSKDVYEQGSTATIHQAEVEFSRLSTDQDTNSGFIQCAKLGELLTSLNIPFTDQSLADTLKQLDPENFGVILEEPFLQYFFPGEMANRRLTVQNFQIVHYNGLEKSNLDNQVRYQIGDAHLLDPTEELLEKEPVDQNPIHRCLRTKWPTIRIKWKTGRTPSLN</sequence>
<dbReference type="InterPro" id="IPR039785">
    <property type="entry name" value="MINY3/4"/>
</dbReference>
<keyword evidence="11" id="KW-1185">Reference proteome</keyword>
<dbReference type="GO" id="GO:1990380">
    <property type="term" value="F:K48-linked deubiquitinase activity"/>
    <property type="evidence" value="ECO:0007669"/>
    <property type="project" value="UniProtKB-UniRule"/>
</dbReference>
<evidence type="ECO:0000256" key="4">
    <source>
        <dbReference type="ARBA" id="ARBA00022670"/>
    </source>
</evidence>
<dbReference type="PANTHER" id="PTHR12473">
    <property type="entry name" value="UBIQUITIN CARBOXYL-TERMINAL HYDROLASE MINDY-4-RELATED"/>
    <property type="match status" value="1"/>
</dbReference>
<dbReference type="Gene3D" id="1.10.238.10">
    <property type="entry name" value="EF-hand"/>
    <property type="match status" value="1"/>
</dbReference>
<dbReference type="GO" id="GO:0071108">
    <property type="term" value="P:protein K48-linked deubiquitination"/>
    <property type="evidence" value="ECO:0007669"/>
    <property type="project" value="InterPro"/>
</dbReference>
<evidence type="ECO:0000259" key="9">
    <source>
        <dbReference type="SMART" id="SM01174"/>
    </source>
</evidence>
<dbReference type="GO" id="GO:0004843">
    <property type="term" value="F:cysteine-type deubiquitinase activity"/>
    <property type="evidence" value="ECO:0007669"/>
    <property type="project" value="UniProtKB-UniRule"/>
</dbReference>
<keyword evidence="4 8" id="KW-0645">Protease</keyword>
<reference evidence="10 11" key="1">
    <citation type="submission" date="2019-07" db="EMBL/GenBank/DDBJ databases">
        <title>Annotation for the trematode Paragonimus westermani.</title>
        <authorList>
            <person name="Choi Y.-J."/>
        </authorList>
    </citation>
    <scope>NUCLEOTIDE SEQUENCE [LARGE SCALE GENOMIC DNA]</scope>
    <source>
        <strain evidence="10">180907_Pwestermani</strain>
    </source>
</reference>
<comment type="function">
    <text evidence="2 8">Hydrolase that can remove 'Lys-48'-linked conjugated ubiquitin from proteins.</text>
</comment>
<evidence type="ECO:0000313" key="10">
    <source>
        <dbReference type="EMBL" id="KAF8563268.1"/>
    </source>
</evidence>
<evidence type="ECO:0000256" key="2">
    <source>
        <dbReference type="ARBA" id="ARBA00002107"/>
    </source>
</evidence>
<dbReference type="InterPro" id="IPR025257">
    <property type="entry name" value="MINDY-3/4_CD"/>
</dbReference>
<dbReference type="EC" id="3.4.19.12" evidence="8"/>
<evidence type="ECO:0000256" key="7">
    <source>
        <dbReference type="ARBA" id="ARBA00022807"/>
    </source>
</evidence>
<dbReference type="GO" id="GO:0006508">
    <property type="term" value="P:proteolysis"/>
    <property type="evidence" value="ECO:0007669"/>
    <property type="project" value="UniProtKB-KW"/>
</dbReference>
<evidence type="ECO:0000256" key="8">
    <source>
        <dbReference type="RuleBase" id="RU367088"/>
    </source>
</evidence>
<dbReference type="SMART" id="SM01174">
    <property type="entry name" value="DUF4205"/>
    <property type="match status" value="1"/>
</dbReference>
<dbReference type="EMBL" id="JTDF01012866">
    <property type="protein sequence ID" value="KAF8563268.1"/>
    <property type="molecule type" value="Genomic_DNA"/>
</dbReference>
<dbReference type="PANTHER" id="PTHR12473:SF17">
    <property type="entry name" value="UBIQUITIN CARBOXYL-TERMINAL HYDROLASE MINDY-3"/>
    <property type="match status" value="1"/>
</dbReference>
<evidence type="ECO:0000256" key="1">
    <source>
        <dbReference type="ARBA" id="ARBA00000707"/>
    </source>
</evidence>
<gene>
    <name evidence="10" type="ORF">P879_08821</name>
</gene>
<comment type="catalytic activity">
    <reaction evidence="1 8">
        <text>Thiol-dependent hydrolysis of ester, thioester, amide, peptide and isopeptide bonds formed by the C-terminal Gly of ubiquitin (a 76-residue protein attached to proteins as an intracellular targeting signal).</text>
        <dbReference type="EC" id="3.4.19.12"/>
    </reaction>
</comment>
<comment type="similarity">
    <text evidence="3 8">Belongs to the MINDY deubiquitinase family. FAM188 subfamily.</text>
</comment>
<protein>
    <recommendedName>
        <fullName evidence="8">Ubiquitin carboxyl-terminal hydrolase MINDY</fullName>
        <ecNumber evidence="8">3.4.19.12</ecNumber>
    </recommendedName>
</protein>
<dbReference type="OrthoDB" id="9981542at2759"/>
<organism evidence="10 11">
    <name type="scientific">Paragonimus westermani</name>
    <dbReference type="NCBI Taxonomy" id="34504"/>
    <lineage>
        <taxon>Eukaryota</taxon>
        <taxon>Metazoa</taxon>
        <taxon>Spiralia</taxon>
        <taxon>Lophotrochozoa</taxon>
        <taxon>Platyhelminthes</taxon>
        <taxon>Trematoda</taxon>
        <taxon>Digenea</taxon>
        <taxon>Plagiorchiida</taxon>
        <taxon>Troglotremata</taxon>
        <taxon>Troglotrematidae</taxon>
        <taxon>Paragonimus</taxon>
    </lineage>
</organism>
<evidence type="ECO:0000313" key="11">
    <source>
        <dbReference type="Proteomes" id="UP000699462"/>
    </source>
</evidence>
<dbReference type="Proteomes" id="UP000699462">
    <property type="component" value="Unassembled WGS sequence"/>
</dbReference>
<dbReference type="Pfam" id="PF13898">
    <property type="entry name" value="MINDY-3_4_CD"/>
    <property type="match status" value="1"/>
</dbReference>
<name>A0A8T0D919_9TREM</name>
<proteinExistence type="inferred from homology"/>
<keyword evidence="5 8" id="KW-0833">Ubl conjugation pathway</keyword>
<feature type="domain" description="Deubiquitinating enzyme MINDY-3/4 conserved" evidence="9">
    <location>
        <begin position="14"/>
        <end position="345"/>
    </location>
</feature>
<evidence type="ECO:0000256" key="5">
    <source>
        <dbReference type="ARBA" id="ARBA00022786"/>
    </source>
</evidence>